<dbReference type="InterPro" id="IPR023299">
    <property type="entry name" value="ATPase_P-typ_cyto_dom_N"/>
</dbReference>
<dbReference type="NCBIfam" id="TIGR01494">
    <property type="entry name" value="ATPase_P-type"/>
    <property type="match status" value="1"/>
</dbReference>
<feature type="transmembrane region" description="Helical" evidence="14">
    <location>
        <begin position="1302"/>
        <end position="1321"/>
    </location>
</feature>
<evidence type="ECO:0000313" key="16">
    <source>
        <dbReference type="EMBL" id="KAF0972780.1"/>
    </source>
</evidence>
<feature type="transmembrane region" description="Helical" evidence="14">
    <location>
        <begin position="1531"/>
        <end position="1553"/>
    </location>
</feature>
<keyword evidence="10 14" id="KW-1133">Transmembrane helix</keyword>
<comment type="catalytic activity">
    <reaction evidence="12">
        <text>ATP + H2O = ADP + phosphate + H(+)</text>
        <dbReference type="Rhea" id="RHEA:13065"/>
        <dbReference type="ChEBI" id="CHEBI:15377"/>
        <dbReference type="ChEBI" id="CHEBI:15378"/>
        <dbReference type="ChEBI" id="CHEBI:30616"/>
        <dbReference type="ChEBI" id="CHEBI:43474"/>
        <dbReference type="ChEBI" id="CHEBI:456216"/>
    </reaction>
</comment>
<evidence type="ECO:0000256" key="7">
    <source>
        <dbReference type="ARBA" id="ARBA00022840"/>
    </source>
</evidence>
<dbReference type="FunFam" id="1.20.1110.10:FF:000023">
    <property type="entry name" value="Cation-transporting ATPase"/>
    <property type="match status" value="1"/>
</dbReference>
<dbReference type="VEuPathDB" id="AmoebaDB:NfTy_046840"/>
<organism evidence="16 17">
    <name type="scientific">Naegleria fowleri</name>
    <name type="common">Brain eating amoeba</name>
    <dbReference type="NCBI Taxonomy" id="5763"/>
    <lineage>
        <taxon>Eukaryota</taxon>
        <taxon>Discoba</taxon>
        <taxon>Heterolobosea</taxon>
        <taxon>Tetramitia</taxon>
        <taxon>Eutetramitia</taxon>
        <taxon>Vahlkampfiidae</taxon>
        <taxon>Naegleria</taxon>
    </lineage>
</organism>
<reference evidence="16 17" key="1">
    <citation type="journal article" date="2019" name="Sci. Rep.">
        <title>Nanopore sequencing improves the draft genome of the human pathogenic amoeba Naegleria fowleri.</title>
        <authorList>
            <person name="Liechti N."/>
            <person name="Schurch N."/>
            <person name="Bruggmann R."/>
            <person name="Wittwer M."/>
        </authorList>
    </citation>
    <scope>NUCLEOTIDE SEQUENCE [LARGE SCALE GENOMIC DNA]</scope>
    <source>
        <strain evidence="16 17">ATCC 30894</strain>
    </source>
</reference>
<evidence type="ECO:0000256" key="14">
    <source>
        <dbReference type="SAM" id="Phobius"/>
    </source>
</evidence>
<sequence>MMIQHYQTSSSTPTLVMRNNIDEPHQTTTTTTTLPFSSSTRRSGSDGCSSSNDDDANGVKTLHHHRQSILSTYSIPLHEFTSLPDVSKGDEEVHEMECCIGLKFSWLWFVLFWLGVVLSLGTLLLLCFWFDWLKDRIQYNRIYKKKKENGSSSSTTSGDDVNLNNNPNNNPNNNIFHNTSFKNADAVLIKSKETKQITICKIEQVQVDDENHQVSIRLFKYRNLNYIYNDETDQFQRVHHNTLVPFSSLHDRMNSNHKKDINNTHNNNNTKDIYNNNNNTKDTYNNNSNTNDSFLTHDTSRHLKKSLFGVNTIETPVRNVISLLLDEVLHPFYLFQVASVCVWLSENYYVYAVAIAVISSISSLLSMWETRSNMIKLKEMTSFHCGVNRLLNLVHGDRDVNTRNGTTNRTTTNYTNITTTTTHTMNTNTTTTTTTHIMMKHRIDSTQLLPGDLIEIENEMILPCDCVLLFGSVIMNESMLTGESTPTKKVPIPKSHSKTDLYNSKRDKSHTLFSGTQVIMTKPNTLNVMDENSTCQKEMVIAMVTQTGFQTAKGKLVLSILHPKPNQFSFYSDSMKFLLFMFLFGLAGISYSLYNQAIKNAPIREMITGCFDLITTIVPPALPIAMTTTVSLAISRLKKKGIFCISPPRINVSGRVNLACFDKTNTLTRDGLDLHGVVITTTTTTTTTTTDTTHATIADTTIPTTTNKDQSSPYLSTSTQFSSLIKDKDLNNHLSESNSSLLHCMATCHNLSYVFGKLVGDPLDVKLFEATRWKLLEPTLSTFTPTFNNNNNHTTISSPSDLVHYSILKVFDFKSSLQRMSVIAQNTHTGDLHFFVKGSAEMLKTLSHPDTIPNDFSQVLYKYSHKGYRVLGCATRRVSFRDLLFLLNVNHSNTTINTTINTTRSDDDDDPVRIPNNRKGIDLLIAQYADKLTREEVESNLSFLGLICMENKLKPETPSVIRTLTSECNVRSVVITGDNPFTTICVARKCGILPKGKTIYLSEFREMENDEHAIKHHPPISSSRNMNTTTTTINRNTPLNNMNQLQQQQYQSINHDDTTTMEPFFSSSSSSMNILGNPLKHYLPLYDRIVWRNVDDHHAPVLTSREIMTRSFKDENYELAVIGEVFDSIVLAHKEYVDQWNKASSGHRSASGGHSGHEASEGTINSMDGSSISNTSTSTSRNHPLSQWTNNDSKKITLPMYIDTENPSLLHRILASCQIYARVSPSGKMKVIEEMTKMDYMCIMCGDGSNDVEALKSAHVGVSLSEAEASIAAPFTSVQNSIRSVVEVMKEGRASLSTSFQVFKFMALYSLFEFFAAVLIYRQNATIGDFQYLYIDLFIILPIVLLQPNSRASTRLKKEKPPESLFSRFILVSLLGQIFWGFSFMLGVFFEIMFDAPFYKPDPIRKDPKDNIVSYETTITYLACCFSVINAAITQSISKPFKRNLLTDNFIYVLLLVVLYLFTSYILFEPCSFLKKEFQFIGFPMDFKLRILGYGLAHLLITYLWEMLLIWKYPFKKLLKSFTVYNMLRLVHAIVVFCCCPTLVSNWFTRILVSMMRREQRKWKAYKQLRQNLGIPKVRERIFELNNHQTPSSSHEEKPSYTSTGVLFKKSAQLYRSDKHSTKEERVSLLA</sequence>
<dbReference type="InterPro" id="IPR023214">
    <property type="entry name" value="HAD_sf"/>
</dbReference>
<dbReference type="PANTHER" id="PTHR45630:SF8">
    <property type="entry name" value="CATION-TRANSPORTING ATPASE"/>
    <property type="match status" value="1"/>
</dbReference>
<keyword evidence="11 14" id="KW-0472">Membrane</keyword>
<dbReference type="SUPFAM" id="SSF81660">
    <property type="entry name" value="Metal cation-transporting ATPase, ATP-binding domain N"/>
    <property type="match status" value="1"/>
</dbReference>
<keyword evidence="6" id="KW-0547">Nucleotide-binding</keyword>
<feature type="transmembrane region" description="Helical" evidence="14">
    <location>
        <begin position="1369"/>
        <end position="1394"/>
    </location>
</feature>
<dbReference type="Pfam" id="PF00122">
    <property type="entry name" value="E1-E2_ATPase"/>
    <property type="match status" value="1"/>
</dbReference>
<dbReference type="InterPro" id="IPR036412">
    <property type="entry name" value="HAD-like_sf"/>
</dbReference>
<dbReference type="PRINTS" id="PR00119">
    <property type="entry name" value="CATATPASE"/>
</dbReference>
<feature type="compositionally biased region" description="Low complexity" evidence="13">
    <location>
        <begin position="150"/>
        <end position="174"/>
    </location>
</feature>
<feature type="compositionally biased region" description="Low complexity" evidence="13">
    <location>
        <begin position="263"/>
        <end position="291"/>
    </location>
</feature>
<dbReference type="GO" id="GO:0005524">
    <property type="term" value="F:ATP binding"/>
    <property type="evidence" value="ECO:0007669"/>
    <property type="project" value="UniProtKB-KW"/>
</dbReference>
<comment type="similarity">
    <text evidence="2">Belongs to the cation transport ATPase (P-type) (TC 3.A.3) family. Type V subfamily.</text>
</comment>
<dbReference type="GO" id="GO:0016020">
    <property type="term" value="C:membrane"/>
    <property type="evidence" value="ECO:0007669"/>
    <property type="project" value="UniProtKB-SubCell"/>
</dbReference>
<dbReference type="OrthoDB" id="425043at2759"/>
<accession>A0A6A5BFJ2</accession>
<dbReference type="GO" id="GO:0019829">
    <property type="term" value="F:ATPase-coupled monoatomic cation transmembrane transporter activity"/>
    <property type="evidence" value="ECO:0007669"/>
    <property type="project" value="TreeGrafter"/>
</dbReference>
<feature type="region of interest" description="Disordered" evidence="13">
    <location>
        <begin position="1143"/>
        <end position="1189"/>
    </location>
</feature>
<evidence type="ECO:0000256" key="10">
    <source>
        <dbReference type="ARBA" id="ARBA00022989"/>
    </source>
</evidence>
<dbReference type="PANTHER" id="PTHR45630">
    <property type="entry name" value="CATION-TRANSPORTING ATPASE-RELATED"/>
    <property type="match status" value="1"/>
</dbReference>
<keyword evidence="8" id="KW-0460">Magnesium</keyword>
<evidence type="ECO:0000256" key="12">
    <source>
        <dbReference type="ARBA" id="ARBA00049360"/>
    </source>
</evidence>
<keyword evidence="3" id="KW-0597">Phosphoprotein</keyword>
<keyword evidence="9" id="KW-1278">Translocase</keyword>
<feature type="region of interest" description="Disordered" evidence="13">
    <location>
        <begin position="22"/>
        <end position="57"/>
    </location>
</feature>
<comment type="caution">
    <text evidence="16">The sequence shown here is derived from an EMBL/GenBank/DDBJ whole genome shotgun (WGS) entry which is preliminary data.</text>
</comment>
<evidence type="ECO:0000256" key="5">
    <source>
        <dbReference type="ARBA" id="ARBA00022723"/>
    </source>
</evidence>
<evidence type="ECO:0000256" key="3">
    <source>
        <dbReference type="ARBA" id="ARBA00022553"/>
    </source>
</evidence>
<name>A0A6A5BFJ2_NAEFO</name>
<evidence type="ECO:0000256" key="1">
    <source>
        <dbReference type="ARBA" id="ARBA00004141"/>
    </source>
</evidence>
<protein>
    <recommendedName>
        <fullName evidence="15">P-type ATPase A domain-containing protein</fullName>
    </recommendedName>
</protein>
<dbReference type="InterPro" id="IPR008250">
    <property type="entry name" value="ATPase_P-typ_transduc_dom_A_sf"/>
</dbReference>
<evidence type="ECO:0000313" key="17">
    <source>
        <dbReference type="Proteomes" id="UP000444721"/>
    </source>
</evidence>
<gene>
    <name evidence="16" type="ORF">FDP41_009029</name>
</gene>
<evidence type="ECO:0000256" key="13">
    <source>
        <dbReference type="SAM" id="MobiDB-lite"/>
    </source>
</evidence>
<dbReference type="SUPFAM" id="SSF56784">
    <property type="entry name" value="HAD-like"/>
    <property type="match status" value="1"/>
</dbReference>
<feature type="transmembrane region" description="Helical" evidence="14">
    <location>
        <begin position="1333"/>
        <end position="1349"/>
    </location>
</feature>
<dbReference type="Gene3D" id="3.40.1110.10">
    <property type="entry name" value="Calcium-transporting ATPase, cytoplasmic domain N"/>
    <property type="match status" value="1"/>
</dbReference>
<feature type="transmembrane region" description="Helical" evidence="14">
    <location>
        <begin position="1489"/>
        <end position="1511"/>
    </location>
</feature>
<dbReference type="VEuPathDB" id="AmoebaDB:FDP41_009029"/>
<feature type="region of interest" description="Disordered" evidence="13">
    <location>
        <begin position="259"/>
        <end position="291"/>
    </location>
</feature>
<dbReference type="SUPFAM" id="SSF81653">
    <property type="entry name" value="Calcium ATPase, transduction domain A"/>
    <property type="match status" value="1"/>
</dbReference>
<dbReference type="VEuPathDB" id="AmoebaDB:NF0025880"/>
<feature type="compositionally biased region" description="Low complexity" evidence="13">
    <location>
        <begin position="1143"/>
        <end position="1152"/>
    </location>
</feature>
<dbReference type="EMBL" id="VFQX01000066">
    <property type="protein sequence ID" value="KAF0972780.1"/>
    <property type="molecule type" value="Genomic_DNA"/>
</dbReference>
<dbReference type="GO" id="GO:0140358">
    <property type="term" value="F:P-type transmembrane transporter activity"/>
    <property type="evidence" value="ECO:0007669"/>
    <property type="project" value="InterPro"/>
</dbReference>
<feature type="compositionally biased region" description="Low complexity" evidence="13">
    <location>
        <begin position="27"/>
        <end position="51"/>
    </location>
</feature>
<dbReference type="InterPro" id="IPR001757">
    <property type="entry name" value="P_typ_ATPase"/>
</dbReference>
<evidence type="ECO:0000256" key="8">
    <source>
        <dbReference type="ARBA" id="ARBA00022842"/>
    </source>
</evidence>
<keyword evidence="5" id="KW-0479">Metal-binding</keyword>
<keyword evidence="4 14" id="KW-0812">Transmembrane</keyword>
<dbReference type="Gene3D" id="3.40.50.1000">
    <property type="entry name" value="HAD superfamily/HAD-like"/>
    <property type="match status" value="1"/>
</dbReference>
<feature type="region of interest" description="Disordered" evidence="13">
    <location>
        <begin position="148"/>
        <end position="176"/>
    </location>
</feature>
<dbReference type="GeneID" id="68116246"/>
<keyword evidence="7" id="KW-0067">ATP-binding</keyword>
<dbReference type="SUPFAM" id="SSF81665">
    <property type="entry name" value="Calcium ATPase, transmembrane domain M"/>
    <property type="match status" value="1"/>
</dbReference>
<feature type="transmembrane region" description="Helical" evidence="14">
    <location>
        <begin position="1450"/>
        <end position="1468"/>
    </location>
</feature>
<dbReference type="Gene3D" id="2.70.150.10">
    <property type="entry name" value="Calcium-transporting ATPase, cytoplasmic transduction domain A"/>
    <property type="match status" value="1"/>
</dbReference>
<feature type="domain" description="P-type ATPase A" evidence="15">
    <location>
        <begin position="440"/>
        <end position="558"/>
    </location>
</feature>
<proteinExistence type="inferred from homology"/>
<dbReference type="InterPro" id="IPR023298">
    <property type="entry name" value="ATPase_P-typ_TM_dom_sf"/>
</dbReference>
<comment type="subcellular location">
    <subcellularLocation>
        <location evidence="1">Membrane</location>
        <topology evidence="1">Multi-pass membrane protein</topology>
    </subcellularLocation>
</comment>
<feature type="transmembrane region" description="Helical" evidence="14">
    <location>
        <begin position="577"/>
        <end position="594"/>
    </location>
</feature>
<dbReference type="Pfam" id="PF13246">
    <property type="entry name" value="Cation_ATPase"/>
    <property type="match status" value="1"/>
</dbReference>
<evidence type="ECO:0000256" key="11">
    <source>
        <dbReference type="ARBA" id="ARBA00023136"/>
    </source>
</evidence>
<evidence type="ECO:0000256" key="9">
    <source>
        <dbReference type="ARBA" id="ARBA00022967"/>
    </source>
</evidence>
<keyword evidence="17" id="KW-1185">Reference proteome</keyword>
<dbReference type="RefSeq" id="XP_044557494.1">
    <property type="nucleotide sequence ID" value="XM_044712945.1"/>
</dbReference>
<feature type="transmembrane region" description="Helical" evidence="14">
    <location>
        <begin position="351"/>
        <end position="368"/>
    </location>
</feature>
<dbReference type="Proteomes" id="UP000444721">
    <property type="component" value="Unassembled WGS sequence"/>
</dbReference>
<dbReference type="GO" id="GO:0046872">
    <property type="term" value="F:metal ion binding"/>
    <property type="evidence" value="ECO:0007669"/>
    <property type="project" value="UniProtKB-KW"/>
</dbReference>
<evidence type="ECO:0000256" key="6">
    <source>
        <dbReference type="ARBA" id="ARBA00022741"/>
    </source>
</evidence>
<feature type="compositionally biased region" description="Low complexity" evidence="13">
    <location>
        <begin position="1170"/>
        <end position="1180"/>
    </location>
</feature>
<evidence type="ECO:0000256" key="2">
    <source>
        <dbReference type="ARBA" id="ARBA00006000"/>
    </source>
</evidence>
<evidence type="ECO:0000256" key="4">
    <source>
        <dbReference type="ARBA" id="ARBA00022692"/>
    </source>
</evidence>
<dbReference type="InterPro" id="IPR006544">
    <property type="entry name" value="P-type_TPase_V"/>
</dbReference>
<evidence type="ECO:0000259" key="15">
    <source>
        <dbReference type="Pfam" id="PF00122"/>
    </source>
</evidence>
<feature type="transmembrane region" description="Helical" evidence="14">
    <location>
        <begin position="1415"/>
        <end position="1438"/>
    </location>
</feature>
<dbReference type="PROSITE" id="PS01229">
    <property type="entry name" value="COF_2"/>
    <property type="match status" value="1"/>
</dbReference>
<dbReference type="InterPro" id="IPR059000">
    <property type="entry name" value="ATPase_P-type_domA"/>
</dbReference>
<dbReference type="GO" id="GO:0016887">
    <property type="term" value="F:ATP hydrolysis activity"/>
    <property type="evidence" value="ECO:0007669"/>
    <property type="project" value="InterPro"/>
</dbReference>
<feature type="transmembrane region" description="Helical" evidence="14">
    <location>
        <begin position="106"/>
        <end position="130"/>
    </location>
</feature>